<evidence type="ECO:0000313" key="3">
    <source>
        <dbReference type="Proteomes" id="UP001247754"/>
    </source>
</evidence>
<accession>A0ABU1F6N8</accession>
<organism evidence="2 3">
    <name type="scientific">Ruixingdingia sedimenti</name>
    <dbReference type="NCBI Taxonomy" id="3073604"/>
    <lineage>
        <taxon>Bacteria</taxon>
        <taxon>Pseudomonadati</taxon>
        <taxon>Pseudomonadota</taxon>
        <taxon>Alphaproteobacteria</taxon>
        <taxon>Rhodobacterales</taxon>
        <taxon>Paracoccaceae</taxon>
        <taxon>Ruixingdingia</taxon>
    </lineage>
</organism>
<feature type="signal peptide" evidence="1">
    <location>
        <begin position="1"/>
        <end position="21"/>
    </location>
</feature>
<feature type="chain" id="PRO_5045920141" description="Arginine transporter" evidence="1">
    <location>
        <begin position="22"/>
        <end position="101"/>
    </location>
</feature>
<evidence type="ECO:0008006" key="4">
    <source>
        <dbReference type="Google" id="ProtNLM"/>
    </source>
</evidence>
<sequence length="101" mass="11042">MKKLILAATLLAITAPVAVHAGAIENACIQSDRSRGNRALCGCIQQAADMTLRNADQRRAAGFFRDPHQAQEVRMSKSNADNEFWQRYRSFISAAEGMCAG</sequence>
<protein>
    <recommendedName>
        <fullName evidence="4">Arginine transporter</fullName>
    </recommendedName>
</protein>
<dbReference type="RefSeq" id="WP_310456348.1">
    <property type="nucleotide sequence ID" value="NZ_JAVKPH010000004.1"/>
</dbReference>
<name>A0ABU1F6N8_9RHOB</name>
<dbReference type="EMBL" id="JAVKPH010000004">
    <property type="protein sequence ID" value="MDR5652104.1"/>
    <property type="molecule type" value="Genomic_DNA"/>
</dbReference>
<dbReference type="Proteomes" id="UP001247754">
    <property type="component" value="Unassembled WGS sequence"/>
</dbReference>
<evidence type="ECO:0000313" key="2">
    <source>
        <dbReference type="EMBL" id="MDR5652104.1"/>
    </source>
</evidence>
<reference evidence="2 3" key="1">
    <citation type="submission" date="2023-09" db="EMBL/GenBank/DDBJ databases">
        <title>Xinfangfangia sedmenti sp. nov., isolated the sedment.</title>
        <authorList>
            <person name="Xu L."/>
        </authorList>
    </citation>
    <scope>NUCLEOTIDE SEQUENCE [LARGE SCALE GENOMIC DNA]</scope>
    <source>
        <strain evidence="2 3">LG-4</strain>
    </source>
</reference>
<gene>
    <name evidence="2" type="ORF">RGD00_05800</name>
</gene>
<keyword evidence="1" id="KW-0732">Signal</keyword>
<comment type="caution">
    <text evidence="2">The sequence shown here is derived from an EMBL/GenBank/DDBJ whole genome shotgun (WGS) entry which is preliminary data.</text>
</comment>
<evidence type="ECO:0000256" key="1">
    <source>
        <dbReference type="SAM" id="SignalP"/>
    </source>
</evidence>
<proteinExistence type="predicted"/>
<keyword evidence="3" id="KW-1185">Reference proteome</keyword>